<dbReference type="Proteomes" id="UP001148629">
    <property type="component" value="Unassembled WGS sequence"/>
</dbReference>
<evidence type="ECO:0000313" key="1">
    <source>
        <dbReference type="EMBL" id="KAJ3534467.1"/>
    </source>
</evidence>
<gene>
    <name evidence="1" type="ORF">NM208_g7526</name>
</gene>
<dbReference type="EMBL" id="JANRMS010000781">
    <property type="protein sequence ID" value="KAJ3534467.1"/>
    <property type="molecule type" value="Genomic_DNA"/>
</dbReference>
<accession>A0ACC1S8U4</accession>
<keyword evidence="2" id="KW-1185">Reference proteome</keyword>
<sequence length="312" mass="34529">MSYYRRPGASRPPYSRHQNPFRPQSGPAAYNTQDTARGDPSNGFTYRRGSVLYSDPYGEETPLIDGPYTEEPSDYYDSGEADADTSYPGDGYYTNQDHEDNSYSGGNTYTRGGPYGTNPFAPRGSYAGNPFAPRNSYAASPVQGGPPAGCYWSRRSYPTYTGTPTLQQTYPSDHYAAAGNYVGPPPIEYPESASGFISFPRYPEPEPELSLVPETSPEPERPYRSRPRRRAFTTQLVDGVRNLLSSGADSNEPQFPPQPPRTGVYLFCRHFVTDEDVGRDAATGLDPRDQSRGGLYYGKEDDAVSRVENGWE</sequence>
<protein>
    <submittedName>
        <fullName evidence="1">Uncharacterized protein</fullName>
    </submittedName>
</protein>
<proteinExistence type="predicted"/>
<organism evidence="1 2">
    <name type="scientific">Fusarium decemcellulare</name>
    <dbReference type="NCBI Taxonomy" id="57161"/>
    <lineage>
        <taxon>Eukaryota</taxon>
        <taxon>Fungi</taxon>
        <taxon>Dikarya</taxon>
        <taxon>Ascomycota</taxon>
        <taxon>Pezizomycotina</taxon>
        <taxon>Sordariomycetes</taxon>
        <taxon>Hypocreomycetidae</taxon>
        <taxon>Hypocreales</taxon>
        <taxon>Nectriaceae</taxon>
        <taxon>Fusarium</taxon>
        <taxon>Fusarium decemcellulare species complex</taxon>
    </lineage>
</organism>
<reference evidence="1" key="1">
    <citation type="submission" date="2022-08" db="EMBL/GenBank/DDBJ databases">
        <title>Genome Sequence of Fusarium decemcellulare.</title>
        <authorList>
            <person name="Buettner E."/>
        </authorList>
    </citation>
    <scope>NUCLEOTIDE SEQUENCE</scope>
    <source>
        <strain evidence="1">Babe19</strain>
    </source>
</reference>
<comment type="caution">
    <text evidence="1">The sequence shown here is derived from an EMBL/GenBank/DDBJ whole genome shotgun (WGS) entry which is preliminary data.</text>
</comment>
<evidence type="ECO:0000313" key="2">
    <source>
        <dbReference type="Proteomes" id="UP001148629"/>
    </source>
</evidence>
<name>A0ACC1S8U4_9HYPO</name>